<comment type="catalytic activity">
    <reaction evidence="10 11 12">
        <text>NAD(+) + (deoxyribonucleotide)n-3'-hydroxyl + 5'-phospho-(deoxyribonucleotide)m = (deoxyribonucleotide)n+m + AMP + beta-nicotinamide D-nucleotide.</text>
        <dbReference type="EC" id="6.5.1.2"/>
    </reaction>
</comment>
<feature type="binding site" evidence="11">
    <location>
        <position position="446"/>
    </location>
    <ligand>
        <name>NAD(+)</name>
        <dbReference type="ChEBI" id="CHEBI:57540"/>
    </ligand>
</feature>
<dbReference type="InterPro" id="IPR004149">
    <property type="entry name" value="Znf_DNAligase_C4"/>
</dbReference>
<accession>A0ABN0B1G7</accession>
<feature type="binding site" evidence="11">
    <location>
        <position position="544"/>
    </location>
    <ligand>
        <name>Zn(2+)</name>
        <dbReference type="ChEBI" id="CHEBI:29105"/>
    </ligand>
</feature>
<dbReference type="PROSITE" id="PS01056">
    <property type="entry name" value="DNA_LIGASE_N2"/>
    <property type="match status" value="1"/>
</dbReference>
<feature type="region of interest" description="Disordered" evidence="13">
    <location>
        <begin position="1"/>
        <end position="89"/>
    </location>
</feature>
<proteinExistence type="inferred from homology"/>
<gene>
    <name evidence="11 15" type="primary">ligA</name>
    <name evidence="15" type="ORF">HMPREF9248_1099</name>
</gene>
<dbReference type="InterPro" id="IPR013840">
    <property type="entry name" value="DNAligase_N"/>
</dbReference>
<dbReference type="Pfam" id="PF00533">
    <property type="entry name" value="BRCT"/>
    <property type="match status" value="1"/>
</dbReference>
<feature type="compositionally biased region" description="Low complexity" evidence="13">
    <location>
        <begin position="32"/>
        <end position="43"/>
    </location>
</feature>
<feature type="domain" description="BRCT" evidence="14">
    <location>
        <begin position="745"/>
        <end position="808"/>
    </location>
</feature>
<dbReference type="Pfam" id="PF01653">
    <property type="entry name" value="DNA_ligase_aden"/>
    <property type="match status" value="1"/>
</dbReference>
<feature type="binding site" evidence="11">
    <location>
        <position position="238"/>
    </location>
    <ligand>
        <name>NAD(+)</name>
        <dbReference type="ChEBI" id="CHEBI:57540"/>
    </ligand>
</feature>
<evidence type="ECO:0000313" key="16">
    <source>
        <dbReference type="Proteomes" id="UP000004431"/>
    </source>
</evidence>
<evidence type="ECO:0000256" key="7">
    <source>
        <dbReference type="ARBA" id="ARBA00022842"/>
    </source>
</evidence>
<evidence type="ECO:0000313" key="15">
    <source>
        <dbReference type="EMBL" id="EFL44506.1"/>
    </source>
</evidence>
<keyword evidence="9 11" id="KW-0234">DNA repair</keyword>
<keyword evidence="11" id="KW-0464">Manganese</keyword>
<dbReference type="Gene3D" id="6.20.10.30">
    <property type="match status" value="1"/>
</dbReference>
<evidence type="ECO:0000256" key="2">
    <source>
        <dbReference type="ARBA" id="ARBA00022598"/>
    </source>
</evidence>
<dbReference type="InterPro" id="IPR018239">
    <property type="entry name" value="DNA_ligase_AS"/>
</dbReference>
<dbReference type="CDD" id="cd17748">
    <property type="entry name" value="BRCT_DNA_ligase_like"/>
    <property type="match status" value="1"/>
</dbReference>
<evidence type="ECO:0000256" key="10">
    <source>
        <dbReference type="ARBA" id="ARBA00034005"/>
    </source>
</evidence>
<feature type="binding site" evidence="11">
    <location>
        <begin position="124"/>
        <end position="128"/>
    </location>
    <ligand>
        <name>NAD(+)</name>
        <dbReference type="ChEBI" id="CHEBI:57540"/>
    </ligand>
</feature>
<evidence type="ECO:0000259" key="14">
    <source>
        <dbReference type="PROSITE" id="PS50172"/>
    </source>
</evidence>
<keyword evidence="7 11" id="KW-0460">Magnesium</keyword>
<dbReference type="Pfam" id="PF12826">
    <property type="entry name" value="HHH_2"/>
    <property type="match status" value="1"/>
</dbReference>
<feature type="binding site" evidence="11">
    <location>
        <position position="562"/>
    </location>
    <ligand>
        <name>Zn(2+)</name>
        <dbReference type="ChEBI" id="CHEBI:29105"/>
    </ligand>
</feature>
<reference evidence="15 16" key="1">
    <citation type="submission" date="2010-08" db="EMBL/GenBank/DDBJ databases">
        <authorList>
            <person name="Durkin A.S."/>
            <person name="Madupu R."/>
            <person name="Torralba M."/>
            <person name="Gillis M."/>
            <person name="Methe B."/>
            <person name="Sutton G."/>
            <person name="Nelson K.E."/>
        </authorList>
    </citation>
    <scope>NUCLEOTIDE SEQUENCE [LARGE SCALE GENOMIC DNA]</scope>
    <source>
        <strain evidence="15 16">PB189-T1-4</strain>
    </source>
</reference>
<comment type="caution">
    <text evidence="15">The sequence shown here is derived from an EMBL/GenBank/DDBJ whole genome shotgun (WGS) entry which is preliminary data.</text>
</comment>
<feature type="binding site" evidence="11">
    <location>
        <position position="547"/>
    </location>
    <ligand>
        <name>Zn(2+)</name>
        <dbReference type="ChEBI" id="CHEBI:29105"/>
    </ligand>
</feature>
<feature type="compositionally biased region" description="Polar residues" evidence="13">
    <location>
        <begin position="19"/>
        <end position="31"/>
    </location>
</feature>
<keyword evidence="8 11" id="KW-0520">NAD</keyword>
<evidence type="ECO:0000256" key="11">
    <source>
        <dbReference type="HAMAP-Rule" id="MF_01588"/>
    </source>
</evidence>
<dbReference type="HAMAP" id="MF_01588">
    <property type="entry name" value="DNA_ligase_A"/>
    <property type="match status" value="1"/>
</dbReference>
<dbReference type="SUPFAM" id="SSF50249">
    <property type="entry name" value="Nucleic acid-binding proteins"/>
    <property type="match status" value="1"/>
</dbReference>
<name>A0ABN0B1G7_9ACTN</name>
<keyword evidence="16" id="KW-1185">Reference proteome</keyword>
<keyword evidence="3 11" id="KW-0235">DNA replication</keyword>
<dbReference type="Proteomes" id="UP000004431">
    <property type="component" value="Unassembled WGS sequence"/>
</dbReference>
<dbReference type="Gene3D" id="1.10.150.20">
    <property type="entry name" value="5' to 3' exonuclease, C-terminal subdomain"/>
    <property type="match status" value="2"/>
</dbReference>
<dbReference type="EMBL" id="AEDQ01000013">
    <property type="protein sequence ID" value="EFL44506.1"/>
    <property type="molecule type" value="Genomic_DNA"/>
</dbReference>
<dbReference type="Gene3D" id="2.40.50.140">
    <property type="entry name" value="Nucleic acid-binding proteins"/>
    <property type="match status" value="1"/>
</dbReference>
<dbReference type="EC" id="6.5.1.2" evidence="11 12"/>
<evidence type="ECO:0000256" key="5">
    <source>
        <dbReference type="ARBA" id="ARBA00022763"/>
    </source>
</evidence>
<comment type="cofactor">
    <cofactor evidence="11">
        <name>Mg(2+)</name>
        <dbReference type="ChEBI" id="CHEBI:18420"/>
    </cofactor>
    <cofactor evidence="11">
        <name>Mn(2+)</name>
        <dbReference type="ChEBI" id="CHEBI:29035"/>
    </cofactor>
</comment>
<evidence type="ECO:0000256" key="4">
    <source>
        <dbReference type="ARBA" id="ARBA00022723"/>
    </source>
</evidence>
<dbReference type="Pfam" id="PF03120">
    <property type="entry name" value="OB_DNA_ligase"/>
    <property type="match status" value="1"/>
</dbReference>
<evidence type="ECO:0000256" key="6">
    <source>
        <dbReference type="ARBA" id="ARBA00022833"/>
    </source>
</evidence>
<keyword evidence="6 11" id="KW-0862">Zinc</keyword>
<dbReference type="PANTHER" id="PTHR23389">
    <property type="entry name" value="CHROMOSOME TRANSMISSION FIDELITY FACTOR 18"/>
    <property type="match status" value="1"/>
</dbReference>
<comment type="function">
    <text evidence="1 11">DNA ligase that catalyzes the formation of phosphodiester linkages between 5'-phosphoryl and 3'-hydroxyl groups in double-stranded DNA using NAD as a coenzyme and as the energy source for the reaction. It is essential for DNA replication and repair of damaged DNA.</text>
</comment>
<dbReference type="Gene3D" id="3.40.50.10190">
    <property type="entry name" value="BRCT domain"/>
    <property type="match status" value="1"/>
</dbReference>
<organism evidence="15 16">
    <name type="scientific">Fannyhessea vaginae PB189-T1-4</name>
    <dbReference type="NCBI Taxonomy" id="866774"/>
    <lineage>
        <taxon>Bacteria</taxon>
        <taxon>Bacillati</taxon>
        <taxon>Actinomycetota</taxon>
        <taxon>Coriobacteriia</taxon>
        <taxon>Coriobacteriales</taxon>
        <taxon>Atopobiaceae</taxon>
        <taxon>Fannyhessea</taxon>
    </lineage>
</organism>
<dbReference type="PANTHER" id="PTHR23389:SF9">
    <property type="entry name" value="DNA LIGASE"/>
    <property type="match status" value="1"/>
</dbReference>
<dbReference type="InterPro" id="IPR010994">
    <property type="entry name" value="RuvA_2-like"/>
</dbReference>
<dbReference type="InterPro" id="IPR036420">
    <property type="entry name" value="BRCT_dom_sf"/>
</dbReference>
<feature type="binding site" evidence="11">
    <location>
        <position position="306"/>
    </location>
    <ligand>
        <name>NAD(+)</name>
        <dbReference type="ChEBI" id="CHEBI:57540"/>
    </ligand>
</feature>
<evidence type="ECO:0000256" key="3">
    <source>
        <dbReference type="ARBA" id="ARBA00022705"/>
    </source>
</evidence>
<feature type="binding site" evidence="11">
    <location>
        <position position="261"/>
    </location>
    <ligand>
        <name>NAD(+)</name>
        <dbReference type="ChEBI" id="CHEBI:57540"/>
    </ligand>
</feature>
<keyword evidence="4 11" id="KW-0479">Metal-binding</keyword>
<feature type="binding site" evidence="11">
    <location>
        <begin position="173"/>
        <end position="174"/>
    </location>
    <ligand>
        <name>NAD(+)</name>
        <dbReference type="ChEBI" id="CHEBI:57540"/>
    </ligand>
</feature>
<dbReference type="Gene3D" id="1.10.287.610">
    <property type="entry name" value="Helix hairpin bin"/>
    <property type="match status" value="1"/>
</dbReference>
<dbReference type="SUPFAM" id="SSF56091">
    <property type="entry name" value="DNA ligase/mRNA capping enzyme, catalytic domain"/>
    <property type="match status" value="1"/>
</dbReference>
<dbReference type="InterPro" id="IPR001679">
    <property type="entry name" value="DNA_ligase"/>
</dbReference>
<dbReference type="InterPro" id="IPR033136">
    <property type="entry name" value="DNA_ligase_CS"/>
</dbReference>
<dbReference type="SMART" id="SM00292">
    <property type="entry name" value="BRCT"/>
    <property type="match status" value="1"/>
</dbReference>
<evidence type="ECO:0000256" key="8">
    <source>
        <dbReference type="ARBA" id="ARBA00023027"/>
    </source>
</evidence>
<evidence type="ECO:0000256" key="12">
    <source>
        <dbReference type="RuleBase" id="RU000618"/>
    </source>
</evidence>
<dbReference type="InterPro" id="IPR013839">
    <property type="entry name" value="DNAligase_adenylation"/>
</dbReference>
<evidence type="ECO:0000256" key="1">
    <source>
        <dbReference type="ARBA" id="ARBA00004067"/>
    </source>
</evidence>
<dbReference type="SMART" id="SM00532">
    <property type="entry name" value="LIGANc"/>
    <property type="match status" value="1"/>
</dbReference>
<feature type="compositionally biased region" description="Polar residues" evidence="13">
    <location>
        <begin position="54"/>
        <end position="75"/>
    </location>
</feature>
<dbReference type="InterPro" id="IPR003583">
    <property type="entry name" value="Hlx-hairpin-Hlx_DNA-bd_motif"/>
</dbReference>
<feature type="compositionally biased region" description="Polar residues" evidence="13">
    <location>
        <begin position="1"/>
        <end position="10"/>
    </location>
</feature>
<comment type="similarity">
    <text evidence="11">Belongs to the NAD-dependent DNA ligase family. LigA subfamily.</text>
</comment>
<dbReference type="CDD" id="cd00114">
    <property type="entry name" value="LIGANc"/>
    <property type="match status" value="1"/>
</dbReference>
<dbReference type="SUPFAM" id="SSF52113">
    <property type="entry name" value="BRCT domain"/>
    <property type="match status" value="1"/>
</dbReference>
<dbReference type="Gene3D" id="3.30.470.30">
    <property type="entry name" value="DNA ligase/mRNA capping enzyme"/>
    <property type="match status" value="1"/>
</dbReference>
<keyword evidence="2 11" id="KW-0436">Ligase</keyword>
<dbReference type="PROSITE" id="PS50172">
    <property type="entry name" value="BRCT"/>
    <property type="match status" value="1"/>
</dbReference>
<dbReference type="InterPro" id="IPR004150">
    <property type="entry name" value="NAD_DNA_ligase_OB"/>
</dbReference>
<feature type="binding site" evidence="11">
    <location>
        <position position="567"/>
    </location>
    <ligand>
        <name>Zn(2+)</name>
        <dbReference type="ChEBI" id="CHEBI:29105"/>
    </ligand>
</feature>
<dbReference type="PROSITE" id="PS01055">
    <property type="entry name" value="DNA_LIGASE_N1"/>
    <property type="match status" value="1"/>
</dbReference>
<dbReference type="InterPro" id="IPR041663">
    <property type="entry name" value="DisA/LigA_HHH"/>
</dbReference>
<dbReference type="SUPFAM" id="SSF47781">
    <property type="entry name" value="RuvA domain 2-like"/>
    <property type="match status" value="1"/>
</dbReference>
<evidence type="ECO:0000256" key="9">
    <source>
        <dbReference type="ARBA" id="ARBA00023204"/>
    </source>
</evidence>
<protein>
    <recommendedName>
        <fullName evidence="11 12">DNA ligase</fullName>
        <ecNumber evidence="11 12">6.5.1.2</ecNumber>
    </recommendedName>
    <alternativeName>
        <fullName evidence="11">Polydeoxyribonucleotide synthase [NAD(+)]</fullName>
    </alternativeName>
</protein>
<dbReference type="GO" id="GO:0003911">
    <property type="term" value="F:DNA ligase (NAD+) activity"/>
    <property type="evidence" value="ECO:0007669"/>
    <property type="project" value="UniProtKB-EC"/>
</dbReference>
<sequence length="836" mass="90410">MAHTQPNQEAHNPLLELLQQAQTASVAGETSAQAEQAEQVEQPVRAEKAEQPEPSAQPTANLQPTANPQPAQLQPNMPELDVSQQEPPVDTHATVAALRVPELRRLLTYHAWRYYALDDPLISDAQFDAYLQELIALEQAHPELASPTSYTQRVGGFVSRQFAACTHAKRMYSIDDAMNLDELDLWLERTCDALAKLAESYEDASAPVPEGTSAAAQAAADARARMRKALLSPTFTCELKIDGLGIALTYESGQFVRAATRGDGAVGEDVSANVLTIADVPRALKPQGLAHVRNSGLNYALEVRGEVYMPKQSFVRLNEEADAQGTATFANPRNAAAGSLRQKNPEITAHRDLKTFMYAVATRDGLDVHTQHEFLAWLASCGFSTNTKFATCHSAREVHDFCKRALEHRSELDYDIDGVVVKVDDMAAQDAMGFTARAPRWAIAYKFPPEQKQTLLRDICIQVGRTGVLTPVAEFEPVLVAGSTIARATLHNLDEVTRRDVRVGDTIIVHKAGDVIPEVVGPVLEGAMAEAHAARPRWQMPRVCPSCGSSVVQEDGEVAFRCVSIDCPAQAKERLVHWVSRKAMDIDGLGEELIIKLIGRSLVRDVADFYDRLTCDMIAKLDTGRYYKTSTGAHNEGDPILVGSTVATKIYAQIEASKQAGLARVLFGLGIRHVGQNVAGLIAAYAGSLSQLMAAQPTEIASIDGVGPKIAESVHKFLSIEQNRTVITRLAAAGVRLSEREDAAPTAQTLHGYTFVLTGTLDGMARTDAADALRALGAKVSGSVSKKTSFVIAGENAGSKLDRAHELGVCVIGKPELDEILRQGALPEALFAMLQV</sequence>
<dbReference type="InterPro" id="IPR012340">
    <property type="entry name" value="NA-bd_OB-fold"/>
</dbReference>
<dbReference type="NCBIfam" id="TIGR00575">
    <property type="entry name" value="dnlj"/>
    <property type="match status" value="1"/>
</dbReference>
<dbReference type="Pfam" id="PF22745">
    <property type="entry name" value="Nlig-Ia"/>
    <property type="match status" value="1"/>
</dbReference>
<evidence type="ECO:0000256" key="13">
    <source>
        <dbReference type="SAM" id="MobiDB-lite"/>
    </source>
</evidence>
<dbReference type="NCBIfam" id="NF005932">
    <property type="entry name" value="PRK07956.1"/>
    <property type="match status" value="1"/>
</dbReference>
<dbReference type="SMART" id="SM00278">
    <property type="entry name" value="HhH1"/>
    <property type="match status" value="2"/>
</dbReference>
<feature type="binding site" evidence="11">
    <location>
        <position position="422"/>
    </location>
    <ligand>
        <name>NAD(+)</name>
        <dbReference type="ChEBI" id="CHEBI:57540"/>
    </ligand>
</feature>
<dbReference type="RefSeq" id="WP_006303739.1">
    <property type="nucleotide sequence ID" value="NZ_AEDQ01000013.1"/>
</dbReference>
<feature type="active site" description="N6-AMP-lysine intermediate" evidence="11">
    <location>
        <position position="240"/>
    </location>
</feature>
<keyword evidence="5 11" id="KW-0227">DNA damage</keyword>
<dbReference type="Pfam" id="PF03119">
    <property type="entry name" value="DNA_ligase_ZBD"/>
    <property type="match status" value="1"/>
</dbReference>
<dbReference type="InterPro" id="IPR001357">
    <property type="entry name" value="BRCT_dom"/>
</dbReference>